<evidence type="ECO:0000313" key="1">
    <source>
        <dbReference type="EMBL" id="KMM37930.1"/>
    </source>
</evidence>
<evidence type="ECO:0000313" key="2">
    <source>
        <dbReference type="Proteomes" id="UP000035996"/>
    </source>
</evidence>
<organism evidence="1 2">
    <name type="scientific">Guptibacillus hwajinpoensis</name>
    <dbReference type="NCBI Taxonomy" id="208199"/>
    <lineage>
        <taxon>Bacteria</taxon>
        <taxon>Bacillati</taxon>
        <taxon>Bacillota</taxon>
        <taxon>Bacilli</taxon>
        <taxon>Bacillales</taxon>
        <taxon>Guptibacillaceae</taxon>
        <taxon>Guptibacillus</taxon>
    </lineage>
</organism>
<sequence length="168" mass="18545">MSERIYFSDKFFSSGRTEIVNEDQEKIGSLNLKSVFSPKVEVENKQGEVVVGGSFTFLSNKWVVLNGDGDQLGVVKTSFSFFSKQYKYFTKGKVIEIESPAFSKEYRMVDENGIEVATFRKVNAFFQTTAFELHNSSDDVQTEELIAVIMGVNAFEKTAAAAGGGGAV</sequence>
<comment type="caution">
    <text evidence="1">The sequence shown here is derived from an EMBL/GenBank/DDBJ whole genome shotgun (WGS) entry which is preliminary data.</text>
</comment>
<accession>A0A0J6CXM2</accession>
<reference evidence="1" key="1">
    <citation type="submission" date="2015-06" db="EMBL/GenBank/DDBJ databases">
        <authorList>
            <person name="Liu B."/>
            <person name="Wang J."/>
            <person name="Zhu Y."/>
            <person name="Liu G."/>
            <person name="Chen Q."/>
            <person name="Zheng C."/>
            <person name="Che J."/>
            <person name="Ge C."/>
            <person name="Shi H."/>
            <person name="Pan Z."/>
            <person name="Liu X."/>
        </authorList>
    </citation>
    <scope>NUCLEOTIDE SEQUENCE [LARGE SCALE GENOMIC DNA]</scope>
    <source>
        <strain evidence="1">DSM 16346</strain>
    </source>
</reference>
<gene>
    <name evidence="1" type="ORF">AB986_00925</name>
</gene>
<keyword evidence="2" id="KW-1185">Reference proteome</keyword>
<dbReference type="RefSeq" id="WP_048309014.1">
    <property type="nucleotide sequence ID" value="NZ_CP119526.1"/>
</dbReference>
<dbReference type="Proteomes" id="UP000035996">
    <property type="component" value="Unassembled WGS sequence"/>
</dbReference>
<name>A0A0J6CXM2_9BACL</name>
<dbReference type="AlphaFoldDB" id="A0A0J6CXM2"/>
<dbReference type="EMBL" id="LELK01000001">
    <property type="protein sequence ID" value="KMM37930.1"/>
    <property type="molecule type" value="Genomic_DNA"/>
</dbReference>
<proteinExistence type="predicted"/>
<protein>
    <submittedName>
        <fullName evidence="1">Uncharacterized protein</fullName>
    </submittedName>
</protein>
<dbReference type="OrthoDB" id="2692055at2"/>